<proteinExistence type="predicted"/>
<dbReference type="RefSeq" id="WP_168551453.1">
    <property type="nucleotide sequence ID" value="NZ_JAAWWL010000001.1"/>
</dbReference>
<dbReference type="InterPro" id="IPR008620">
    <property type="entry name" value="FixH"/>
</dbReference>
<keyword evidence="1" id="KW-1133">Transmembrane helix</keyword>
<evidence type="ECO:0000313" key="2">
    <source>
        <dbReference type="EMBL" id="NKI31270.1"/>
    </source>
</evidence>
<comment type="caution">
    <text evidence="2">The sequence shown here is derived from an EMBL/GenBank/DDBJ whole genome shotgun (WGS) entry which is preliminary data.</text>
</comment>
<feature type="transmembrane region" description="Helical" evidence="1">
    <location>
        <begin position="6"/>
        <end position="25"/>
    </location>
</feature>
<evidence type="ECO:0000256" key="1">
    <source>
        <dbReference type="SAM" id="Phobius"/>
    </source>
</evidence>
<keyword evidence="1" id="KW-0812">Transmembrane</keyword>
<protein>
    <submittedName>
        <fullName evidence="2">FixH family protein</fullName>
    </submittedName>
</protein>
<organism evidence="2 3">
    <name type="scientific">Croceivirga thetidis</name>
    <dbReference type="NCBI Taxonomy" id="2721623"/>
    <lineage>
        <taxon>Bacteria</taxon>
        <taxon>Pseudomonadati</taxon>
        <taxon>Bacteroidota</taxon>
        <taxon>Flavobacteriia</taxon>
        <taxon>Flavobacteriales</taxon>
        <taxon>Flavobacteriaceae</taxon>
        <taxon>Croceivirga</taxon>
    </lineage>
</organism>
<accession>A0ABX1GQC9</accession>
<evidence type="ECO:0000313" key="3">
    <source>
        <dbReference type="Proteomes" id="UP000718451"/>
    </source>
</evidence>
<dbReference type="Pfam" id="PF05751">
    <property type="entry name" value="FixH"/>
    <property type="match status" value="1"/>
</dbReference>
<gene>
    <name evidence="2" type="ORF">HCU67_04895</name>
</gene>
<keyword evidence="3" id="KW-1185">Reference proteome</keyword>
<keyword evidence="1" id="KW-0472">Membrane</keyword>
<dbReference type="Proteomes" id="UP000718451">
    <property type="component" value="Unassembled WGS sequence"/>
</dbReference>
<name>A0ABX1GQC9_9FLAO</name>
<sequence>MKINWGTGIVLAFIGFIAFILYFVVRMNIDDSTDHELVTDEYYKQELAYQDEIDAERSASLMNAKLKLEKSETGITIHFPESFDSKIITGKVSLYRPSNRHLDFDFPIRLSNSHLLIPDNRLLDGRWDITVKWDYEENSFLFKEKINY</sequence>
<reference evidence="2 3" key="1">
    <citation type="submission" date="2020-04" db="EMBL/GenBank/DDBJ databases">
        <authorList>
            <person name="Yoon J."/>
        </authorList>
    </citation>
    <scope>NUCLEOTIDE SEQUENCE [LARGE SCALE GENOMIC DNA]</scope>
    <source>
        <strain evidence="2 3">DJ-13</strain>
    </source>
</reference>
<dbReference type="EMBL" id="JAAWWL010000001">
    <property type="protein sequence ID" value="NKI31270.1"/>
    <property type="molecule type" value="Genomic_DNA"/>
</dbReference>